<dbReference type="EMBL" id="CP001077">
    <property type="protein sequence ID" value="ACE94843.1"/>
    <property type="molecule type" value="Genomic_DNA"/>
</dbReference>
<dbReference type="SUPFAM" id="SSF53850">
    <property type="entry name" value="Periplasmic binding protein-like II"/>
    <property type="match status" value="1"/>
</dbReference>
<proteinExistence type="inferred from homology"/>
<keyword evidence="3" id="KW-0238">DNA-binding</keyword>
<dbReference type="eggNOG" id="COG0583">
    <property type="taxonomic scope" value="Bacteria"/>
</dbReference>
<reference evidence="9 10" key="1">
    <citation type="submission" date="2008-04" db="EMBL/GenBank/DDBJ databases">
        <title>Genome diversity and DNA divergence of Rhizobium etli.</title>
        <authorList>
            <person name="Gonzalez V."/>
            <person name="Acosta J.L."/>
            <person name="Santamaria R.I."/>
            <person name="Bustos P."/>
            <person name="Hernandez-Gonzalez I.L."/>
            <person name="Fernandez J.L."/>
            <person name="Diaz R."/>
            <person name="Flores M."/>
            <person name="Mora J."/>
            <person name="Palacios R."/>
            <person name="Davila G."/>
        </authorList>
    </citation>
    <scope>NUCLEOTIDE SEQUENCE [LARGE SCALE GENOMIC DNA]</scope>
    <source>
        <strain evidence="10">CIAT 652</strain>
        <plasmid evidence="10">Plasmid pC</plasmid>
    </source>
</reference>
<dbReference type="InterPro" id="IPR036390">
    <property type="entry name" value="WH_DNA-bd_sf"/>
</dbReference>
<protein>
    <recommendedName>
        <fullName evidence="6">HTH-type transcriptional regulator TtuA</fullName>
    </recommendedName>
    <alternativeName>
        <fullName evidence="7">Tartrate utilization transcriptional regulator</fullName>
    </alternativeName>
</protein>
<keyword evidence="9" id="KW-0614">Plasmid</keyword>
<dbReference type="InterPro" id="IPR000847">
    <property type="entry name" value="LysR_HTH_N"/>
</dbReference>
<dbReference type="InterPro" id="IPR005119">
    <property type="entry name" value="LysR_subst-bd"/>
</dbReference>
<dbReference type="InterPro" id="IPR058163">
    <property type="entry name" value="LysR-type_TF_proteobact-type"/>
</dbReference>
<dbReference type="Gene3D" id="3.40.190.290">
    <property type="match status" value="1"/>
</dbReference>
<evidence type="ECO:0000256" key="1">
    <source>
        <dbReference type="ARBA" id="ARBA00009437"/>
    </source>
</evidence>
<dbReference type="AlphaFoldDB" id="B3Q439"/>
<gene>
    <name evidence="9" type="ordered locus">RHECIAT_PC0000770</name>
</gene>
<dbReference type="InterPro" id="IPR036388">
    <property type="entry name" value="WH-like_DNA-bd_sf"/>
</dbReference>
<dbReference type="Gene3D" id="1.10.10.10">
    <property type="entry name" value="Winged helix-like DNA-binding domain superfamily/Winged helix DNA-binding domain"/>
    <property type="match status" value="1"/>
</dbReference>
<organism evidence="9 10">
    <name type="scientific">Rhizobium etli (strain CIAT 652)</name>
    <dbReference type="NCBI Taxonomy" id="491916"/>
    <lineage>
        <taxon>Bacteria</taxon>
        <taxon>Pseudomonadati</taxon>
        <taxon>Pseudomonadota</taxon>
        <taxon>Alphaproteobacteria</taxon>
        <taxon>Hyphomicrobiales</taxon>
        <taxon>Rhizobiaceae</taxon>
        <taxon>Rhizobium/Agrobacterium group</taxon>
        <taxon>Rhizobium</taxon>
    </lineage>
</organism>
<evidence type="ECO:0000259" key="8">
    <source>
        <dbReference type="PROSITE" id="PS50931"/>
    </source>
</evidence>
<dbReference type="GO" id="GO:0003700">
    <property type="term" value="F:DNA-binding transcription factor activity"/>
    <property type="evidence" value="ECO:0007669"/>
    <property type="project" value="InterPro"/>
</dbReference>
<dbReference type="FunFam" id="1.10.10.10:FF:000001">
    <property type="entry name" value="LysR family transcriptional regulator"/>
    <property type="match status" value="1"/>
</dbReference>
<dbReference type="PANTHER" id="PTHR30537">
    <property type="entry name" value="HTH-TYPE TRANSCRIPTIONAL REGULATOR"/>
    <property type="match status" value="1"/>
</dbReference>
<dbReference type="Proteomes" id="UP000008817">
    <property type="component" value="Plasmid pC"/>
</dbReference>
<keyword evidence="4" id="KW-0804">Transcription</keyword>
<evidence type="ECO:0000256" key="4">
    <source>
        <dbReference type="ARBA" id="ARBA00023163"/>
    </source>
</evidence>
<sequence length="324" mass="34623">MTALEDLNDLMLFAAVVHHGSFSAAALAHGLPKSKVSRRVAGLERRLGVRLLQRSTRALHVTEVGQALLPHCESMAESAQAALEVAASAGEHPSGRLKVSCPIGVAHIYLAPVLGKFLKAHPAVRFELDLTNRRVDVIAEGYDVALRIRSSLDDSNLVVRSLGTSEQMLVASPEFIATHGPFGSADSLQRKPGVGPAGVRGERNFWSLLKPDGVSIDIEYLPTLMTDDVYVLCQAALAGIGVARLPVNICGDAIRDGRLVKVLPHYRLHAHGVHAVFPSRRGLVPAVRAFLDFLAEELPGMLAAVTGGYDDGYRPGSLGSNRTS</sequence>
<name>B3Q439_RHIE6</name>
<dbReference type="PANTHER" id="PTHR30537:SF31">
    <property type="entry name" value="TRANSCRIPTIONAL REGULATOR, LYSR FAMILY"/>
    <property type="match status" value="1"/>
</dbReference>
<feature type="domain" description="HTH lysR-type" evidence="8">
    <location>
        <begin position="5"/>
        <end position="62"/>
    </location>
</feature>
<comment type="function">
    <text evidence="5">Transcriptional regulator of the ttuABCDE tartrate utilization operon.</text>
</comment>
<evidence type="ECO:0000256" key="2">
    <source>
        <dbReference type="ARBA" id="ARBA00023015"/>
    </source>
</evidence>
<keyword evidence="2" id="KW-0805">Transcription regulation</keyword>
<dbReference type="GO" id="GO:0043565">
    <property type="term" value="F:sequence-specific DNA binding"/>
    <property type="evidence" value="ECO:0007669"/>
    <property type="project" value="TreeGrafter"/>
</dbReference>
<dbReference type="GO" id="GO:0006351">
    <property type="term" value="P:DNA-templated transcription"/>
    <property type="evidence" value="ECO:0007669"/>
    <property type="project" value="TreeGrafter"/>
</dbReference>
<evidence type="ECO:0000256" key="5">
    <source>
        <dbReference type="ARBA" id="ARBA00054626"/>
    </source>
</evidence>
<evidence type="ECO:0000313" key="9">
    <source>
        <dbReference type="EMBL" id="ACE94843.1"/>
    </source>
</evidence>
<dbReference type="PROSITE" id="PS50931">
    <property type="entry name" value="HTH_LYSR"/>
    <property type="match status" value="1"/>
</dbReference>
<accession>B3Q439</accession>
<evidence type="ECO:0000256" key="7">
    <source>
        <dbReference type="ARBA" id="ARBA00083243"/>
    </source>
</evidence>
<dbReference type="KEGG" id="rec:RHECIAT_PC0000770"/>
<geneLocation type="plasmid" evidence="9 10">
    <name>pC</name>
</geneLocation>
<dbReference type="HOGENOM" id="CLU_039613_16_2_5"/>
<dbReference type="Pfam" id="PF00126">
    <property type="entry name" value="HTH_1"/>
    <property type="match status" value="1"/>
</dbReference>
<dbReference type="Pfam" id="PF03466">
    <property type="entry name" value="LysR_substrate"/>
    <property type="match status" value="1"/>
</dbReference>
<evidence type="ECO:0000256" key="3">
    <source>
        <dbReference type="ARBA" id="ARBA00023125"/>
    </source>
</evidence>
<comment type="similarity">
    <text evidence="1">Belongs to the LysR transcriptional regulatory family.</text>
</comment>
<evidence type="ECO:0000313" key="10">
    <source>
        <dbReference type="Proteomes" id="UP000008817"/>
    </source>
</evidence>
<dbReference type="SUPFAM" id="SSF46785">
    <property type="entry name" value="Winged helix' DNA-binding domain"/>
    <property type="match status" value="1"/>
</dbReference>
<evidence type="ECO:0000256" key="6">
    <source>
        <dbReference type="ARBA" id="ARBA00067332"/>
    </source>
</evidence>